<dbReference type="InterPro" id="IPR019951">
    <property type="entry name" value="F420_OxRdatse_Rv3520c_pred"/>
</dbReference>
<dbReference type="SUPFAM" id="SSF51679">
    <property type="entry name" value="Bacterial luciferase-like"/>
    <property type="match status" value="1"/>
</dbReference>
<dbReference type="InterPro" id="IPR036661">
    <property type="entry name" value="Luciferase-like_sf"/>
</dbReference>
<dbReference type="AlphaFoldDB" id="A0A1G4X142"/>
<evidence type="ECO:0000313" key="4">
    <source>
        <dbReference type="Proteomes" id="UP000199707"/>
    </source>
</evidence>
<evidence type="ECO:0000313" key="3">
    <source>
        <dbReference type="EMBL" id="SCX33647.1"/>
    </source>
</evidence>
<dbReference type="CDD" id="cd01097">
    <property type="entry name" value="Tetrahydromethanopterin_reductase"/>
    <property type="match status" value="1"/>
</dbReference>
<feature type="domain" description="Luciferase-like" evidence="2">
    <location>
        <begin position="9"/>
        <end position="325"/>
    </location>
</feature>
<name>A0A1G4X142_9MYCO</name>
<keyword evidence="1" id="KW-0560">Oxidoreductase</keyword>
<accession>A0A1G4X142</accession>
<dbReference type="STRING" id="1502745.SAMN02799620_06021"/>
<dbReference type="PANTHER" id="PTHR43244:SF1">
    <property type="entry name" value="5,10-METHYLENETETRAHYDROMETHANOPTERIN REDUCTASE"/>
    <property type="match status" value="1"/>
</dbReference>
<dbReference type="RefSeq" id="WP_235633122.1">
    <property type="nucleotide sequence ID" value="NZ_FMUB01000018.1"/>
</dbReference>
<dbReference type="InterPro" id="IPR011251">
    <property type="entry name" value="Luciferase-like_dom"/>
</dbReference>
<organism evidence="3 4">
    <name type="scientific">Mycolicibacterium fluoranthenivorans</name>
    <dbReference type="NCBI Taxonomy" id="258505"/>
    <lineage>
        <taxon>Bacteria</taxon>
        <taxon>Bacillati</taxon>
        <taxon>Actinomycetota</taxon>
        <taxon>Actinomycetes</taxon>
        <taxon>Mycobacteriales</taxon>
        <taxon>Mycobacteriaceae</taxon>
        <taxon>Mycolicibacterium</taxon>
    </lineage>
</organism>
<dbReference type="GO" id="GO:0016705">
    <property type="term" value="F:oxidoreductase activity, acting on paired donors, with incorporation or reduction of molecular oxygen"/>
    <property type="evidence" value="ECO:0007669"/>
    <property type="project" value="InterPro"/>
</dbReference>
<dbReference type="PANTHER" id="PTHR43244">
    <property type="match status" value="1"/>
</dbReference>
<gene>
    <name evidence="3" type="ORF">SAMN02799620_06021</name>
</gene>
<dbReference type="InterPro" id="IPR050564">
    <property type="entry name" value="F420-G6PD/mer"/>
</dbReference>
<dbReference type="Proteomes" id="UP000199707">
    <property type="component" value="Unassembled WGS sequence"/>
</dbReference>
<reference evidence="4" key="1">
    <citation type="submission" date="2016-10" db="EMBL/GenBank/DDBJ databases">
        <authorList>
            <person name="Varghese N."/>
            <person name="Submissions S."/>
        </authorList>
    </citation>
    <scope>NUCLEOTIDE SEQUENCE [LARGE SCALE GENOMIC DNA]</scope>
    <source>
        <strain evidence="4">UNC267MFSha1.1M11</strain>
    </source>
</reference>
<dbReference type="EMBL" id="FMUB01000018">
    <property type="protein sequence ID" value="SCX33647.1"/>
    <property type="molecule type" value="Genomic_DNA"/>
</dbReference>
<sequence length="351" mass="38109">MRLGMPLRYYGNDFAVVVDRLPEFEQAGLQRVMIAEAYSVDAVSQMGYVAAKTRHAELAFGVLPMFSRTPTNLAMTAAGIDYVSGGRCVLGIGASGPQVIEGFHGVRYDAPVERAREHVAICRRIWRREPSEYRGKHYTLPLDEASGGSGLGKPLKIIGTPVRDRIPMSLAAIGPKNVELAAEIFDEWQPILFHPERADRAFGDALRAGRNGRDDELGDLGISVQCPLLISDDPDHAARALNAVRANVALYVGGMGAAGKNYYNTLFARYGYEKEAAEIQRQFLNGSKSAAAEAVPEEFARAISLIGDRAQVRDRIAALHAAGVTCVLADPVADSHARRLDDMATVRGFLI</sequence>
<proteinExistence type="predicted"/>
<protein>
    <submittedName>
        <fullName evidence="3">Probable F420-dependent oxidoreductase, Rv3520c family</fullName>
    </submittedName>
</protein>
<evidence type="ECO:0000259" key="2">
    <source>
        <dbReference type="Pfam" id="PF00296"/>
    </source>
</evidence>
<evidence type="ECO:0000256" key="1">
    <source>
        <dbReference type="ARBA" id="ARBA00023002"/>
    </source>
</evidence>
<dbReference type="Pfam" id="PF00296">
    <property type="entry name" value="Bac_luciferase"/>
    <property type="match status" value="1"/>
</dbReference>
<dbReference type="NCBIfam" id="TIGR03559">
    <property type="entry name" value="F420_Rv3520c"/>
    <property type="match status" value="1"/>
</dbReference>
<dbReference type="Gene3D" id="3.20.20.30">
    <property type="entry name" value="Luciferase-like domain"/>
    <property type="match status" value="1"/>
</dbReference>